<protein>
    <submittedName>
        <fullName evidence="2">Methyltransferase domain-containing protein</fullName>
    </submittedName>
</protein>
<dbReference type="EMBL" id="VFSU01000023">
    <property type="protein sequence ID" value="TPE61410.1"/>
    <property type="molecule type" value="Genomic_DNA"/>
</dbReference>
<dbReference type="InterPro" id="IPR013216">
    <property type="entry name" value="Methyltransf_11"/>
</dbReference>
<accession>A0A501XLG4</accession>
<keyword evidence="2" id="KW-0808">Transferase</keyword>
<dbReference type="RefSeq" id="WP_140928027.1">
    <property type="nucleotide sequence ID" value="NZ_VFSU01000023.1"/>
</dbReference>
<comment type="caution">
    <text evidence="2">The sequence shown here is derived from an EMBL/GenBank/DDBJ whole genome shotgun (WGS) entry which is preliminary data.</text>
</comment>
<keyword evidence="2" id="KW-0489">Methyltransferase</keyword>
<reference evidence="2 3" key="1">
    <citation type="submission" date="2019-06" db="EMBL/GenBank/DDBJ databases">
        <authorList>
            <person name="Lee I."/>
            <person name="Jang G.I."/>
            <person name="Hwang C.Y."/>
        </authorList>
    </citation>
    <scope>NUCLEOTIDE SEQUENCE [LARGE SCALE GENOMIC DNA]</scope>
    <source>
        <strain evidence="2 3">PAMC 28131</strain>
    </source>
</reference>
<evidence type="ECO:0000313" key="3">
    <source>
        <dbReference type="Proteomes" id="UP000319897"/>
    </source>
</evidence>
<dbReference type="InterPro" id="IPR029063">
    <property type="entry name" value="SAM-dependent_MTases_sf"/>
</dbReference>
<dbReference type="Pfam" id="PF08241">
    <property type="entry name" value="Methyltransf_11"/>
    <property type="match status" value="1"/>
</dbReference>
<evidence type="ECO:0000313" key="2">
    <source>
        <dbReference type="EMBL" id="TPE61410.1"/>
    </source>
</evidence>
<feature type="domain" description="Methyltransferase type 11" evidence="1">
    <location>
        <begin position="35"/>
        <end position="122"/>
    </location>
</feature>
<organism evidence="2 3">
    <name type="scientific">Sandaracinobacter neustonicus</name>
    <dbReference type="NCBI Taxonomy" id="1715348"/>
    <lineage>
        <taxon>Bacteria</taxon>
        <taxon>Pseudomonadati</taxon>
        <taxon>Pseudomonadota</taxon>
        <taxon>Alphaproteobacteria</taxon>
        <taxon>Sphingomonadales</taxon>
        <taxon>Sphingosinicellaceae</taxon>
        <taxon>Sandaracinobacter</taxon>
    </lineage>
</organism>
<dbReference type="CDD" id="cd02440">
    <property type="entry name" value="AdoMet_MTases"/>
    <property type="match status" value="1"/>
</dbReference>
<dbReference type="OrthoDB" id="9777638at2"/>
<gene>
    <name evidence="2" type="ORF">FJQ54_08685</name>
</gene>
<dbReference type="Gene3D" id="3.40.50.150">
    <property type="entry name" value="Vaccinia Virus protein VP39"/>
    <property type="match status" value="1"/>
</dbReference>
<dbReference type="GO" id="GO:0008757">
    <property type="term" value="F:S-adenosylmethionine-dependent methyltransferase activity"/>
    <property type="evidence" value="ECO:0007669"/>
    <property type="project" value="InterPro"/>
</dbReference>
<dbReference type="GO" id="GO:0032259">
    <property type="term" value="P:methylation"/>
    <property type="evidence" value="ECO:0007669"/>
    <property type="project" value="UniProtKB-KW"/>
</dbReference>
<sequence length="251" mass="26225">MGWNPADYAEHAGFVPALGAPVLALLAPQPGEAILDLGCGDGVLTAQLAAAGADVLGVDSSAAMLAAARAKGLNVEVADGQALPFHARFDAVFSNAALHWMPDQQAVAEGVFRALKPGGRYVGECGGFMNIAAIRTALRAVLKAHGYSPESGGGQTYLTAEAFAAIHQAAGFAEIDARIIARPTPLPGGIRGWLKTFRAGFLDESGVPEAARAQVIDEIETLLEPVLKDSAGNWSADYVRLRWQAKKPLQE</sequence>
<dbReference type="SUPFAM" id="SSF53335">
    <property type="entry name" value="S-adenosyl-L-methionine-dependent methyltransferases"/>
    <property type="match status" value="1"/>
</dbReference>
<dbReference type="PANTHER" id="PTHR43861:SF1">
    <property type="entry name" value="TRANS-ACONITATE 2-METHYLTRANSFERASE"/>
    <property type="match status" value="1"/>
</dbReference>
<keyword evidence="3" id="KW-1185">Reference proteome</keyword>
<proteinExistence type="predicted"/>
<dbReference type="Proteomes" id="UP000319897">
    <property type="component" value="Unassembled WGS sequence"/>
</dbReference>
<evidence type="ECO:0000259" key="1">
    <source>
        <dbReference type="Pfam" id="PF08241"/>
    </source>
</evidence>
<name>A0A501XLG4_9SPHN</name>
<dbReference type="AlphaFoldDB" id="A0A501XLG4"/>
<dbReference type="PANTHER" id="PTHR43861">
    <property type="entry name" value="TRANS-ACONITATE 2-METHYLTRANSFERASE-RELATED"/>
    <property type="match status" value="1"/>
</dbReference>